<dbReference type="PANTHER" id="PTHR10066">
    <property type="entry name" value="BETA-GLUCURONIDASE"/>
    <property type="match status" value="1"/>
</dbReference>
<organism evidence="4 5">
    <name type="scientific">Colletotrichum liriopes</name>
    <dbReference type="NCBI Taxonomy" id="708192"/>
    <lineage>
        <taxon>Eukaryota</taxon>
        <taxon>Fungi</taxon>
        <taxon>Dikarya</taxon>
        <taxon>Ascomycota</taxon>
        <taxon>Pezizomycotina</taxon>
        <taxon>Sordariomycetes</taxon>
        <taxon>Hypocreomycetidae</taxon>
        <taxon>Glomerellales</taxon>
        <taxon>Glomerellaceae</taxon>
        <taxon>Colletotrichum</taxon>
        <taxon>Colletotrichum spaethianum species complex</taxon>
    </lineage>
</organism>
<dbReference type="Gene3D" id="3.20.20.80">
    <property type="entry name" value="Glycosidases"/>
    <property type="match status" value="1"/>
</dbReference>
<comment type="similarity">
    <text evidence="1">Belongs to the glycosyl hydrolase 2 family.</text>
</comment>
<feature type="domain" description="Glycoside hydrolase family 2 catalytic" evidence="3">
    <location>
        <begin position="39"/>
        <end position="154"/>
    </location>
</feature>
<sequence>MDSYELPVDIRTVQVRGNKVFINNKPFYFTGFGKHEDTAIRELIARDRNHPPVVMWAVANEPAANEQGAREDFEPLVALPHPAAGPHAPRASVDKCLLSDLFDVLCLNRCYGWYLHTGDLEAFLRGLEKGLSGWEEKFRKPIIMPEYGADTLAGLYTIGDVPSVVGEHVWNFADFQAPSSFIFRVDGNKKGAFTREWRPKMAAYVLRKRWTEQRPKELAPGTSLSNDQTAVCDTHE</sequence>
<dbReference type="GO" id="GO:0004566">
    <property type="term" value="F:beta-glucuronidase activity"/>
    <property type="evidence" value="ECO:0007669"/>
    <property type="project" value="TreeGrafter"/>
</dbReference>
<dbReference type="SUPFAM" id="SSF51445">
    <property type="entry name" value="(Trans)glycosidases"/>
    <property type="match status" value="1"/>
</dbReference>
<evidence type="ECO:0000313" key="5">
    <source>
        <dbReference type="Proteomes" id="UP001055172"/>
    </source>
</evidence>
<accession>A0AA37LX01</accession>
<dbReference type="EMBL" id="BPPX01000027">
    <property type="protein sequence ID" value="GJC87672.1"/>
    <property type="molecule type" value="Genomic_DNA"/>
</dbReference>
<dbReference type="PANTHER" id="PTHR10066:SF67">
    <property type="entry name" value="BETA-GLUCURONIDASE"/>
    <property type="match status" value="1"/>
</dbReference>
<dbReference type="AlphaFoldDB" id="A0AA37LX01"/>
<evidence type="ECO:0000256" key="1">
    <source>
        <dbReference type="ARBA" id="ARBA00007401"/>
    </source>
</evidence>
<dbReference type="InterPro" id="IPR006103">
    <property type="entry name" value="Glyco_hydro_2_cat"/>
</dbReference>
<reference evidence="4 5" key="1">
    <citation type="submission" date="2021-07" db="EMBL/GenBank/DDBJ databases">
        <title>Genome data of Colletotrichum spaethianum.</title>
        <authorList>
            <person name="Utami Y.D."/>
            <person name="Hiruma K."/>
        </authorList>
    </citation>
    <scope>NUCLEOTIDE SEQUENCE [LARGE SCALE GENOMIC DNA]</scope>
    <source>
        <strain evidence="4 5">MAFF 242679</strain>
    </source>
</reference>
<dbReference type="InterPro" id="IPR017853">
    <property type="entry name" value="GH"/>
</dbReference>
<protein>
    <submittedName>
        <fullName evidence="4">Beta-glucuronidase</fullName>
    </submittedName>
</protein>
<dbReference type="GO" id="GO:0019391">
    <property type="term" value="P:glucuronoside catabolic process"/>
    <property type="evidence" value="ECO:0007669"/>
    <property type="project" value="TreeGrafter"/>
</dbReference>
<evidence type="ECO:0000259" key="3">
    <source>
        <dbReference type="Pfam" id="PF02836"/>
    </source>
</evidence>
<gene>
    <name evidence="4" type="ORF">ColLi_10510</name>
</gene>
<feature type="compositionally biased region" description="Polar residues" evidence="2">
    <location>
        <begin position="222"/>
        <end position="236"/>
    </location>
</feature>
<proteinExistence type="inferred from homology"/>
<dbReference type="GO" id="GO:0030246">
    <property type="term" value="F:carbohydrate binding"/>
    <property type="evidence" value="ECO:0007669"/>
    <property type="project" value="TreeGrafter"/>
</dbReference>
<comment type="caution">
    <text evidence="4">The sequence shown here is derived from an EMBL/GenBank/DDBJ whole genome shotgun (WGS) entry which is preliminary data.</text>
</comment>
<dbReference type="GO" id="GO:0005975">
    <property type="term" value="P:carbohydrate metabolic process"/>
    <property type="evidence" value="ECO:0007669"/>
    <property type="project" value="InterPro"/>
</dbReference>
<keyword evidence="5" id="KW-1185">Reference proteome</keyword>
<evidence type="ECO:0000313" key="4">
    <source>
        <dbReference type="EMBL" id="GJC87672.1"/>
    </source>
</evidence>
<name>A0AA37LX01_9PEZI</name>
<evidence type="ECO:0000256" key="2">
    <source>
        <dbReference type="SAM" id="MobiDB-lite"/>
    </source>
</evidence>
<dbReference type="Pfam" id="PF02836">
    <property type="entry name" value="Glyco_hydro_2_C"/>
    <property type="match status" value="1"/>
</dbReference>
<feature type="region of interest" description="Disordered" evidence="2">
    <location>
        <begin position="216"/>
        <end position="236"/>
    </location>
</feature>
<dbReference type="Proteomes" id="UP001055172">
    <property type="component" value="Unassembled WGS sequence"/>
</dbReference>